<keyword evidence="2" id="KW-0964">Secreted</keyword>
<dbReference type="PROSITE" id="PS51318">
    <property type="entry name" value="TAT"/>
    <property type="match status" value="1"/>
</dbReference>
<keyword evidence="3" id="KW-0325">Glycoprotein</keyword>
<keyword evidence="4" id="KW-0575">Peroxidase</keyword>
<dbReference type="InterPro" id="IPR019791">
    <property type="entry name" value="Haem_peroxidase_animal"/>
</dbReference>
<keyword evidence="5" id="KW-1185">Reference proteome</keyword>
<reference evidence="4 5" key="1">
    <citation type="submission" date="2018-03" db="EMBL/GenBank/DDBJ databases">
        <title>Genomic Encyclopedia of Archaeal and Bacterial Type Strains, Phase II (KMG-II): from individual species to whole genera.</title>
        <authorList>
            <person name="Goeker M."/>
        </authorList>
    </citation>
    <scope>NUCLEOTIDE SEQUENCE [LARGE SCALE GENOMIC DNA]</scope>
    <source>
        <strain evidence="4 5">DSM 43146</strain>
    </source>
</reference>
<gene>
    <name evidence="4" type="ORF">CLV67_109116</name>
</gene>
<dbReference type="Proteomes" id="UP000239415">
    <property type="component" value="Unassembled WGS sequence"/>
</dbReference>
<evidence type="ECO:0000256" key="1">
    <source>
        <dbReference type="ARBA" id="ARBA00004613"/>
    </source>
</evidence>
<dbReference type="GO" id="GO:0020037">
    <property type="term" value="F:heme binding"/>
    <property type="evidence" value="ECO:0007669"/>
    <property type="project" value="InterPro"/>
</dbReference>
<dbReference type="Pfam" id="PF03098">
    <property type="entry name" value="An_peroxidase"/>
    <property type="match status" value="1"/>
</dbReference>
<dbReference type="GO" id="GO:0005576">
    <property type="term" value="C:extracellular region"/>
    <property type="evidence" value="ECO:0007669"/>
    <property type="project" value="UniProtKB-SubCell"/>
</dbReference>
<dbReference type="SUPFAM" id="SSF48113">
    <property type="entry name" value="Heme-dependent peroxidases"/>
    <property type="match status" value="1"/>
</dbReference>
<dbReference type="CDD" id="cd09819">
    <property type="entry name" value="An_peroxidase_bacterial_1"/>
    <property type="match status" value="1"/>
</dbReference>
<evidence type="ECO:0000256" key="2">
    <source>
        <dbReference type="ARBA" id="ARBA00022525"/>
    </source>
</evidence>
<dbReference type="Gene3D" id="1.10.640.10">
    <property type="entry name" value="Haem peroxidase domain superfamily, animal type"/>
    <property type="match status" value="1"/>
</dbReference>
<dbReference type="InterPro" id="IPR006311">
    <property type="entry name" value="TAT_signal"/>
</dbReference>
<comment type="caution">
    <text evidence="4">The sequence shown here is derived from an EMBL/GenBank/DDBJ whole genome shotgun (WGS) entry which is preliminary data.</text>
</comment>
<organism evidence="4 5">
    <name type="scientific">Actinoplanes italicus</name>
    <dbReference type="NCBI Taxonomy" id="113567"/>
    <lineage>
        <taxon>Bacteria</taxon>
        <taxon>Bacillati</taxon>
        <taxon>Actinomycetota</taxon>
        <taxon>Actinomycetes</taxon>
        <taxon>Micromonosporales</taxon>
        <taxon>Micromonosporaceae</taxon>
        <taxon>Actinoplanes</taxon>
    </lineage>
</organism>
<dbReference type="AlphaFoldDB" id="A0A2T0K9N0"/>
<keyword evidence="4" id="KW-0560">Oxidoreductase</keyword>
<dbReference type="PANTHER" id="PTHR11475">
    <property type="entry name" value="OXIDASE/PEROXIDASE"/>
    <property type="match status" value="1"/>
</dbReference>
<protein>
    <submittedName>
        <fullName evidence="4">Heme peroxidase</fullName>
    </submittedName>
</protein>
<evidence type="ECO:0000313" key="4">
    <source>
        <dbReference type="EMBL" id="PRX19851.1"/>
    </source>
</evidence>
<name>A0A2T0K9N0_9ACTN</name>
<evidence type="ECO:0000256" key="3">
    <source>
        <dbReference type="ARBA" id="ARBA00023180"/>
    </source>
</evidence>
<dbReference type="InterPro" id="IPR010255">
    <property type="entry name" value="Haem_peroxidase_sf"/>
</dbReference>
<comment type="subcellular location">
    <subcellularLocation>
        <location evidence="1">Secreted</location>
    </subcellularLocation>
</comment>
<dbReference type="GO" id="GO:0006979">
    <property type="term" value="P:response to oxidative stress"/>
    <property type="evidence" value="ECO:0007669"/>
    <property type="project" value="InterPro"/>
</dbReference>
<evidence type="ECO:0000313" key="5">
    <source>
        <dbReference type="Proteomes" id="UP000239415"/>
    </source>
</evidence>
<dbReference type="EMBL" id="PVMZ01000009">
    <property type="protein sequence ID" value="PRX19851.1"/>
    <property type="molecule type" value="Genomic_DNA"/>
</dbReference>
<dbReference type="PANTHER" id="PTHR11475:SF4">
    <property type="entry name" value="CHORION PEROXIDASE"/>
    <property type="match status" value="1"/>
</dbReference>
<accession>A0A2T0K9N0</accession>
<dbReference type="GO" id="GO:0004601">
    <property type="term" value="F:peroxidase activity"/>
    <property type="evidence" value="ECO:0007669"/>
    <property type="project" value="UniProtKB-KW"/>
</dbReference>
<sequence length="519" mass="56207">MSQSSVYLATFLAMADTNIDRRRLLAGTAAVAATVGTTGAAALATPAHAAPGAPAGAPADWKHAVAGNRGSEIAVKGGRDKEGRFGIMFKNTEAYTPPEDLLKSLAVQMGEPTGPNTPDLDNPRIPAGFTFLGQFIDHDMTLDRTPLADAQADPLALTNFDTPLFDLGSLYGRGPAEDPDMYEADRTRMKIVRNANGVDDLPRRADGSAIIGDARNDENLIVAQLHLAFAKFHNRTLATGLAKNLAEAQRLTRWHFQWIIIHDFLEKIAGPEVVGRYLDNKGKVKREFYKPKNPHRPMMPIEYSVAAYRFGHSMVRAGYLLNQRNGQTSAAAIFGQEGGDLRGNRPLPARLEIDWWHFFDVPGKPAAPRNAARRIDGKLSLPLFNMPATVVDDGTPSLAERNLLRGVRLGLPAGQDVASRMGVTPLTNEQLGLPDPANPGWQGKAPLWFYILKEAELTHAGERLGAVGGRIVTEVILGILEADKSGYLKVNPGFRPVAPIAPATGQFRTGDLLKFALNL</sequence>
<dbReference type="InterPro" id="IPR037120">
    <property type="entry name" value="Haem_peroxidase_sf_animal"/>
</dbReference>
<proteinExistence type="predicted"/>